<accession>A0ACB0KLT2</accession>
<dbReference type="EMBL" id="CASHSV030000311">
    <property type="protein sequence ID" value="CAJ2657294.1"/>
    <property type="molecule type" value="Genomic_DNA"/>
</dbReference>
<evidence type="ECO:0000313" key="1">
    <source>
        <dbReference type="EMBL" id="CAJ2657294.1"/>
    </source>
</evidence>
<comment type="caution">
    <text evidence="1">The sequence shown here is derived from an EMBL/GenBank/DDBJ whole genome shotgun (WGS) entry which is preliminary data.</text>
</comment>
<name>A0ACB0KLT2_TRIPR</name>
<proteinExistence type="predicted"/>
<sequence length="1286" mass="144341">MEEHRRFREIVLEKQIIKGIKYCTLSEEDVKNISEVYVSRALDYDCSGETPIMGGLYDPHMGPANDTLICLTCYGNFRKCQGHYGYLHLVEPVYHVGYLTMVEGILKCICKECSRILLNNDICTNYLKKMKGDSEDRGLPWDELKKIQFVKDLIEKCSKVKTCPYCEYNNGTIKKDPNGRSFLYHNDTILYPDMALFLLKEMVDEDRELLCVSEKPEKLFILTISVPPLAVRPSLPLNLRLAREDYLTERLKKIIKANEILTKHVKEYVIKQRDLDSPIYKRAYESLQFEVDQYMNSDDQQGQPLPAGLVQRLRGKQGRIRGTLSRKNVNYSGRTVISPDPYLKITEAAIPIPMACHLTYPERVTPRNRQKLQQRVRNGADMYPGAILVRKRTVSMLWNLMPPSWTVARDLEVGDIVDRHLEDGDIVLLNGQPSLNRMSMMCHRARILPGRTLRLNASVCDAYNVYFDGDEMNIHVPQTEEARAEAISLMAVSSESLLENCIGCNNLWTPKNGEILVAVNQDSVPAKCFLSYNVSSESLPKNCIGGNNLCTTKNGEILVALNQDLLTSFFLITRKDTFYDRSEFSHILSYIGHMDTELPEAAIKKPVELWSGKQLFSILLCSHENVNLTVREKFYCTKHDDRNREKKTMCPNDGFVYFHNSELISGQLGKATLGNGNKDGLFFVILNDYNAYAAACCINRLSKLSAQWIGNHGFSIAIHDVEPQNTLINAKDDMISNGYQTCKESMEIFYGIRQDDNAGRIAAQNLETKITDELNDIRGALGEVCMETLHWRNSLLIMSQSGSKGSPINISQMVASVGQQLVGGCRAAIGFTDRSLPHFPKQARSPAAKGFVANSFYNGLSATEFFFHAMEVREGVPISENIEDTGLVTRRLMKALEDLFSHYDCTVRNTGGDIVQFCYGDDGMDPVSMEGKNGKPLNFERLFLRSKAMCPKDGDEAALSSSDLCEVVRQELSELCMSNLVESGFSEDLKNFICGMSGITRRQIEVFVNTCVSRYRSKLIDAGTPVGAIAALSIGEPVSQMTLETFHFAGDATIISTCGAARIKEITSGQRRISTPIITTILERDNNENIAEEVKHCIEGKISVRGIKTVKRVVICKDPKVDKFMVLLEGTGLRWVMSLEGVNARKTVSNHVIEVYDILGIEAARNCIIDQIKLTMRNQGMRIDMRHIMLLADEMTASGMVLGTTITGFEKRCKSVLTLASIDRAPEYLFDACVHERDDPVEGVTDCIIMGRPIQIGTGMVKVLPRPVLGPSQLPEGPINRVMDDF</sequence>
<dbReference type="Proteomes" id="UP001177021">
    <property type="component" value="Unassembled WGS sequence"/>
</dbReference>
<gene>
    <name evidence="1" type="ORF">MILVUS5_LOCUS23898</name>
</gene>
<reference evidence="1" key="1">
    <citation type="submission" date="2023-10" db="EMBL/GenBank/DDBJ databases">
        <authorList>
            <person name="Rodriguez Cubillos JULIANA M."/>
            <person name="De Vega J."/>
        </authorList>
    </citation>
    <scope>NUCLEOTIDE SEQUENCE</scope>
</reference>
<keyword evidence="2" id="KW-1185">Reference proteome</keyword>
<evidence type="ECO:0000313" key="2">
    <source>
        <dbReference type="Proteomes" id="UP001177021"/>
    </source>
</evidence>
<protein>
    <submittedName>
        <fullName evidence="1">Uncharacterized protein</fullName>
    </submittedName>
</protein>
<organism evidence="1 2">
    <name type="scientific">Trifolium pratense</name>
    <name type="common">Red clover</name>
    <dbReference type="NCBI Taxonomy" id="57577"/>
    <lineage>
        <taxon>Eukaryota</taxon>
        <taxon>Viridiplantae</taxon>
        <taxon>Streptophyta</taxon>
        <taxon>Embryophyta</taxon>
        <taxon>Tracheophyta</taxon>
        <taxon>Spermatophyta</taxon>
        <taxon>Magnoliopsida</taxon>
        <taxon>eudicotyledons</taxon>
        <taxon>Gunneridae</taxon>
        <taxon>Pentapetalae</taxon>
        <taxon>rosids</taxon>
        <taxon>fabids</taxon>
        <taxon>Fabales</taxon>
        <taxon>Fabaceae</taxon>
        <taxon>Papilionoideae</taxon>
        <taxon>50 kb inversion clade</taxon>
        <taxon>NPAAA clade</taxon>
        <taxon>Hologalegina</taxon>
        <taxon>IRL clade</taxon>
        <taxon>Trifolieae</taxon>
        <taxon>Trifolium</taxon>
    </lineage>
</organism>